<dbReference type="Pfam" id="PF09820">
    <property type="entry name" value="AAA-ATPase_like"/>
    <property type="match status" value="1"/>
</dbReference>
<dbReference type="InterPro" id="IPR012547">
    <property type="entry name" value="PDDEXK_9"/>
</dbReference>
<evidence type="ECO:0000259" key="1">
    <source>
        <dbReference type="Pfam" id="PF09820"/>
    </source>
</evidence>
<sequence length="584" mass="67775">MMNHSIRKIPYGVAEFASIRKNRMYYVDKTRFIPVLESAGRYVFFVRPRRFGKSLWMSTLQYYYDINDKDDFETLFKGAYIFDHPTPERHSYLIMSFNFAGVNPDIRHVEASFEDLGKAVADDFLERYHAFFDENARREIANAPGAEGRLRRIFIFAARKKLKIYLFVDEYDNFANTVLTGSGSGAYEKLTHGEGFFRFFFNMLKTATSDKGSGIDRLFVTGVSPIAMDDVTSGMNIGDNISLNPLFNELAGFSEKEAADMLSYYLADLGLDGDVSFFLDIMKKWHGRYRFSPGAENRVFNPDMVLYFIKELRAGKQLPLNMADPNIKIDYRKLRHMMMADRRLNGNFSRLKRILEDGFIACKIQPSFPLERLTDQNNFVSLLYYFGLLTIDSSKGPRQTLSIPNQTVKMIMYEYFREAMSDSGVFGIDLWAFADLMDDMVYEGRWRPVFDFIADAIEKQTSVRDYLEGERAVQIFMPAYLSMTDYYITWTEREMKKGYADLFLEPFLAKFPDMRFGYLIELKYIPRGEFSDQTLQEKIKEAAAQLQKYSDDDRLKKISGGYELKKLALIYHGWEPAHASEVGD</sequence>
<feature type="domain" description="AAA-ATPase-like" evidence="1">
    <location>
        <begin position="10"/>
        <end position="232"/>
    </location>
</feature>
<dbReference type="EMBL" id="CAACVI010000001">
    <property type="protein sequence ID" value="VEN72845.1"/>
    <property type="molecule type" value="Genomic_DNA"/>
</dbReference>
<organism evidence="2">
    <name type="scientific">uncultured Desulfobacteraceae bacterium</name>
    <dbReference type="NCBI Taxonomy" id="218296"/>
    <lineage>
        <taxon>Bacteria</taxon>
        <taxon>Pseudomonadati</taxon>
        <taxon>Thermodesulfobacteriota</taxon>
        <taxon>Desulfobacteria</taxon>
        <taxon>Desulfobacterales</taxon>
        <taxon>Desulfobacteraceae</taxon>
        <taxon>environmental samples</taxon>
    </lineage>
</organism>
<protein>
    <recommendedName>
        <fullName evidence="1">AAA-ATPase-like domain-containing protein</fullName>
    </recommendedName>
</protein>
<accession>A0A484HI26</accession>
<dbReference type="PANTHER" id="PTHR34825:SF2">
    <property type="entry name" value="AAA-ATPASE-LIKE DOMAIN-CONTAINING PROTEIN"/>
    <property type="match status" value="1"/>
</dbReference>
<proteinExistence type="predicted"/>
<reference evidence="2" key="1">
    <citation type="submission" date="2019-01" db="EMBL/GenBank/DDBJ databases">
        <authorList>
            <consortium name="Genoscope - CEA"/>
            <person name="William W."/>
        </authorList>
    </citation>
    <scope>NUCLEOTIDE SEQUENCE</scope>
    <source>
        <strain evidence="2">CR-1</strain>
    </source>
</reference>
<name>A0A484HI26_9BACT</name>
<gene>
    <name evidence="2" type="ORF">EPICR_10345</name>
</gene>
<evidence type="ECO:0000313" key="2">
    <source>
        <dbReference type="EMBL" id="VEN72845.1"/>
    </source>
</evidence>
<dbReference type="InterPro" id="IPR018631">
    <property type="entry name" value="AAA-ATPase-like_dom"/>
</dbReference>
<dbReference type="PANTHER" id="PTHR34825">
    <property type="entry name" value="CONSERVED PROTEIN, WITH A WEAK D-GALACTARATE DEHYDRATASE/ALTRONATE HYDROLASE DOMAIN"/>
    <property type="match status" value="1"/>
</dbReference>
<dbReference type="Pfam" id="PF08011">
    <property type="entry name" value="PDDEXK_9"/>
    <property type="match status" value="1"/>
</dbReference>
<dbReference type="AlphaFoldDB" id="A0A484HI26"/>